<sequence>MWAFERVLLPHDQSGTHGLYGVSDLPWPALYGIVADPLITLALAAAVTSRVELGTGVLVAPLHLPVKPAKTLANLDHVSRGRVIAGLGTGWSVDEFVAAVPRPFAERGAALDEFLDVAAAIWGPTRSPWTPADTASTRPT</sequence>
<evidence type="ECO:0000313" key="2">
    <source>
        <dbReference type="EMBL" id="MCO8277802.1"/>
    </source>
</evidence>
<proteinExistence type="predicted"/>
<evidence type="ECO:0000259" key="1">
    <source>
        <dbReference type="Pfam" id="PF00296"/>
    </source>
</evidence>
<dbReference type="Pfam" id="PF00296">
    <property type="entry name" value="Bac_luciferase"/>
    <property type="match status" value="1"/>
</dbReference>
<dbReference type="InterPro" id="IPR036661">
    <property type="entry name" value="Luciferase-like_sf"/>
</dbReference>
<dbReference type="PANTHER" id="PTHR30011">
    <property type="entry name" value="ALKANESULFONATE MONOOXYGENASE-RELATED"/>
    <property type="match status" value="1"/>
</dbReference>
<feature type="domain" description="Luciferase-like" evidence="1">
    <location>
        <begin position="29"/>
        <end position="123"/>
    </location>
</feature>
<dbReference type="Proteomes" id="UP001523369">
    <property type="component" value="Unassembled WGS sequence"/>
</dbReference>
<dbReference type="RefSeq" id="WP_253243808.1">
    <property type="nucleotide sequence ID" value="NZ_JAMYJR010000065.1"/>
</dbReference>
<evidence type="ECO:0000313" key="3">
    <source>
        <dbReference type="Proteomes" id="UP001523369"/>
    </source>
</evidence>
<dbReference type="PANTHER" id="PTHR30011:SF32">
    <property type="entry name" value="CONSERVED PROTEIN"/>
    <property type="match status" value="1"/>
</dbReference>
<dbReference type="Gene3D" id="3.20.20.30">
    <property type="entry name" value="Luciferase-like domain"/>
    <property type="match status" value="1"/>
</dbReference>
<name>A0ABT1E3U0_9ACTN</name>
<dbReference type="EMBL" id="JAMYJR010000065">
    <property type="protein sequence ID" value="MCO8277802.1"/>
    <property type="molecule type" value="Genomic_DNA"/>
</dbReference>
<gene>
    <name evidence="2" type="ORF">M1L60_45250</name>
</gene>
<comment type="caution">
    <text evidence="2">The sequence shown here is derived from an EMBL/GenBank/DDBJ whole genome shotgun (WGS) entry which is preliminary data.</text>
</comment>
<accession>A0ABT1E3U0</accession>
<organism evidence="2 3">
    <name type="scientific">Paractinoplanes aksuensis</name>
    <dbReference type="NCBI Taxonomy" id="2939490"/>
    <lineage>
        <taxon>Bacteria</taxon>
        <taxon>Bacillati</taxon>
        <taxon>Actinomycetota</taxon>
        <taxon>Actinomycetes</taxon>
        <taxon>Micromonosporales</taxon>
        <taxon>Micromonosporaceae</taxon>
        <taxon>Paractinoplanes</taxon>
    </lineage>
</organism>
<reference evidence="2 3" key="1">
    <citation type="submission" date="2022-06" db="EMBL/GenBank/DDBJ databases">
        <title>New Species of the Genus Actinoplanes, ActinopZanes ferrugineus.</title>
        <authorList>
            <person name="Ding P."/>
        </authorList>
    </citation>
    <scope>NUCLEOTIDE SEQUENCE [LARGE SCALE GENOMIC DNA]</scope>
    <source>
        <strain evidence="2 3">TRM88003</strain>
    </source>
</reference>
<dbReference type="SUPFAM" id="SSF51679">
    <property type="entry name" value="Bacterial luciferase-like"/>
    <property type="match status" value="1"/>
</dbReference>
<keyword evidence="3" id="KW-1185">Reference proteome</keyword>
<dbReference type="InterPro" id="IPR011251">
    <property type="entry name" value="Luciferase-like_dom"/>
</dbReference>
<dbReference type="InterPro" id="IPR051260">
    <property type="entry name" value="Diverse_substr_monoxygenases"/>
</dbReference>
<protein>
    <submittedName>
        <fullName evidence="2">LLM class flavin-dependent oxidoreductase</fullName>
    </submittedName>
</protein>